<keyword evidence="3" id="KW-1185">Reference proteome</keyword>
<comment type="caution">
    <text evidence="2">The sequence shown here is derived from an EMBL/GenBank/DDBJ whole genome shotgun (WGS) entry which is preliminary data.</text>
</comment>
<evidence type="ECO:0000313" key="3">
    <source>
        <dbReference type="Proteomes" id="UP001634394"/>
    </source>
</evidence>
<feature type="compositionally biased region" description="Polar residues" evidence="1">
    <location>
        <begin position="230"/>
        <end position="243"/>
    </location>
</feature>
<proteinExistence type="predicted"/>
<organism evidence="2 3">
    <name type="scientific">Sinanodonta woodiana</name>
    <name type="common">Chinese pond mussel</name>
    <name type="synonym">Anodonta woodiana</name>
    <dbReference type="NCBI Taxonomy" id="1069815"/>
    <lineage>
        <taxon>Eukaryota</taxon>
        <taxon>Metazoa</taxon>
        <taxon>Spiralia</taxon>
        <taxon>Lophotrochozoa</taxon>
        <taxon>Mollusca</taxon>
        <taxon>Bivalvia</taxon>
        <taxon>Autobranchia</taxon>
        <taxon>Heteroconchia</taxon>
        <taxon>Palaeoheterodonta</taxon>
        <taxon>Unionida</taxon>
        <taxon>Unionoidea</taxon>
        <taxon>Unionidae</taxon>
        <taxon>Unioninae</taxon>
        <taxon>Sinanodonta</taxon>
    </lineage>
</organism>
<reference evidence="2 3" key="1">
    <citation type="submission" date="2024-11" db="EMBL/GenBank/DDBJ databases">
        <title>Chromosome-level genome assembly of the freshwater bivalve Anodonta woodiana.</title>
        <authorList>
            <person name="Chen X."/>
        </authorList>
    </citation>
    <scope>NUCLEOTIDE SEQUENCE [LARGE SCALE GENOMIC DNA]</scope>
    <source>
        <strain evidence="2">MN2024</strain>
        <tissue evidence="2">Gills</tissue>
    </source>
</reference>
<feature type="non-terminal residue" evidence="2">
    <location>
        <position position="1"/>
    </location>
</feature>
<dbReference type="AlphaFoldDB" id="A0ABD3VNL0"/>
<feature type="region of interest" description="Disordered" evidence="1">
    <location>
        <begin position="136"/>
        <end position="158"/>
    </location>
</feature>
<feature type="compositionally biased region" description="Polar residues" evidence="1">
    <location>
        <begin position="136"/>
        <end position="151"/>
    </location>
</feature>
<accession>A0ABD3VNL0</accession>
<protein>
    <submittedName>
        <fullName evidence="2">Uncharacterized protein</fullName>
    </submittedName>
</protein>
<dbReference type="EMBL" id="JBJQND010000011">
    <property type="protein sequence ID" value="KAL3862117.1"/>
    <property type="molecule type" value="Genomic_DNA"/>
</dbReference>
<dbReference type="Proteomes" id="UP001634394">
    <property type="component" value="Unassembled WGS sequence"/>
</dbReference>
<evidence type="ECO:0000313" key="2">
    <source>
        <dbReference type="EMBL" id="KAL3862117.1"/>
    </source>
</evidence>
<feature type="region of interest" description="Disordered" evidence="1">
    <location>
        <begin position="212"/>
        <end position="243"/>
    </location>
</feature>
<evidence type="ECO:0000256" key="1">
    <source>
        <dbReference type="SAM" id="MobiDB-lite"/>
    </source>
</evidence>
<name>A0ABD3VNL0_SINWO</name>
<sequence length="243" mass="26470">VQHVDDTVKNSEVDVEAEQRMESDQELISFNFACSPIINECSENEDGSKAMQTGDNSAVTIHTQDVDISTHMITVADGHLDKDHGSQVEVPASEAEINVKNTAVVQSHTIATVSSENKFLKQPSLIVTPQIPRLIQPTTPTVKTGSASPQHGQMPETPRVIPHVYPSPKPTPVVHPPSRIPIIPQKPTSKFLQFQNTVRSIATPVSPYIPRNAAAKQRSQPPVRAPVQPNMPSSNSEISDFTI</sequence>
<gene>
    <name evidence="2" type="ORF">ACJMK2_008109</name>
</gene>